<feature type="region of interest" description="Disordered" evidence="1">
    <location>
        <begin position="171"/>
        <end position="203"/>
    </location>
</feature>
<dbReference type="KEGG" id="ehx:EMIHUDRAFT_349148"/>
<dbReference type="GeneID" id="17258889"/>
<dbReference type="Proteomes" id="UP000013827">
    <property type="component" value="Unassembled WGS sequence"/>
</dbReference>
<reference evidence="2" key="2">
    <citation type="submission" date="2024-10" db="UniProtKB">
        <authorList>
            <consortium name="EnsemblProtists"/>
        </authorList>
    </citation>
    <scope>IDENTIFICATION</scope>
</reference>
<dbReference type="RefSeq" id="XP_005794043.1">
    <property type="nucleotide sequence ID" value="XM_005793986.1"/>
</dbReference>
<reference evidence="3" key="1">
    <citation type="journal article" date="2013" name="Nature">
        <title>Pan genome of the phytoplankton Emiliania underpins its global distribution.</title>
        <authorList>
            <person name="Read B.A."/>
            <person name="Kegel J."/>
            <person name="Klute M.J."/>
            <person name="Kuo A."/>
            <person name="Lefebvre S.C."/>
            <person name="Maumus F."/>
            <person name="Mayer C."/>
            <person name="Miller J."/>
            <person name="Monier A."/>
            <person name="Salamov A."/>
            <person name="Young J."/>
            <person name="Aguilar M."/>
            <person name="Claverie J.M."/>
            <person name="Frickenhaus S."/>
            <person name="Gonzalez K."/>
            <person name="Herman E.K."/>
            <person name="Lin Y.C."/>
            <person name="Napier J."/>
            <person name="Ogata H."/>
            <person name="Sarno A.F."/>
            <person name="Shmutz J."/>
            <person name="Schroeder D."/>
            <person name="de Vargas C."/>
            <person name="Verret F."/>
            <person name="von Dassow P."/>
            <person name="Valentin K."/>
            <person name="Van de Peer Y."/>
            <person name="Wheeler G."/>
            <person name="Dacks J.B."/>
            <person name="Delwiche C.F."/>
            <person name="Dyhrman S.T."/>
            <person name="Glockner G."/>
            <person name="John U."/>
            <person name="Richards T."/>
            <person name="Worden A.Z."/>
            <person name="Zhang X."/>
            <person name="Grigoriev I.V."/>
            <person name="Allen A.E."/>
            <person name="Bidle K."/>
            <person name="Borodovsky M."/>
            <person name="Bowler C."/>
            <person name="Brownlee C."/>
            <person name="Cock J.M."/>
            <person name="Elias M."/>
            <person name="Gladyshev V.N."/>
            <person name="Groth M."/>
            <person name="Guda C."/>
            <person name="Hadaegh A."/>
            <person name="Iglesias-Rodriguez M.D."/>
            <person name="Jenkins J."/>
            <person name="Jones B.M."/>
            <person name="Lawson T."/>
            <person name="Leese F."/>
            <person name="Lindquist E."/>
            <person name="Lobanov A."/>
            <person name="Lomsadze A."/>
            <person name="Malik S.B."/>
            <person name="Marsh M.E."/>
            <person name="Mackinder L."/>
            <person name="Mock T."/>
            <person name="Mueller-Roeber B."/>
            <person name="Pagarete A."/>
            <person name="Parker M."/>
            <person name="Probert I."/>
            <person name="Quesneville H."/>
            <person name="Raines C."/>
            <person name="Rensing S.A."/>
            <person name="Riano-Pachon D.M."/>
            <person name="Richier S."/>
            <person name="Rokitta S."/>
            <person name="Shiraiwa Y."/>
            <person name="Soanes D.M."/>
            <person name="van der Giezen M."/>
            <person name="Wahlund T.M."/>
            <person name="Williams B."/>
            <person name="Wilson W."/>
            <person name="Wolfe G."/>
            <person name="Wurch L.L."/>
        </authorList>
    </citation>
    <scope>NUCLEOTIDE SEQUENCE</scope>
</reference>
<dbReference type="KEGG" id="ehx:EMIHUDRAFT_371249"/>
<dbReference type="PaxDb" id="2903-EOD12739"/>
<dbReference type="EnsemblProtists" id="EOD12739">
    <property type="protein sequence ID" value="EOD12739"/>
    <property type="gene ID" value="EMIHUDRAFT_371249"/>
</dbReference>
<dbReference type="RefSeq" id="XP_005765168.1">
    <property type="nucleotide sequence ID" value="XM_005765111.1"/>
</dbReference>
<evidence type="ECO:0000313" key="3">
    <source>
        <dbReference type="Proteomes" id="UP000013827"/>
    </source>
</evidence>
<sequence>RPSGQLAFGSVGHRDIASIGTARLRVSWPSGHCVHRDSSPSGQLAIGTLRPSGQLAFGSVGHRDIASIGTARLRVSWPSGHCVHRDSSPSGQLAIGTLRPSGQLAFGSVGHRDIASIGTLRPSGHCVHRASSPSGQLAIGPARLRVSWPSGQLAFPRPGARRVGLAVPLTVGGARSPPPLGDMLPAGPRRRPLPRRRLGERYW</sequence>
<dbReference type="HOGENOM" id="CLU_122691_0_0_1"/>
<organism evidence="2 3">
    <name type="scientific">Emiliania huxleyi (strain CCMP1516)</name>
    <dbReference type="NCBI Taxonomy" id="280463"/>
    <lineage>
        <taxon>Eukaryota</taxon>
        <taxon>Haptista</taxon>
        <taxon>Haptophyta</taxon>
        <taxon>Prymnesiophyceae</taxon>
        <taxon>Isochrysidales</taxon>
        <taxon>Noelaerhabdaceae</taxon>
        <taxon>Emiliania</taxon>
    </lineage>
</organism>
<proteinExistence type="predicted"/>
<dbReference type="GeneID" id="17286884"/>
<dbReference type="AlphaFoldDB" id="A0A0D3INA4"/>
<keyword evidence="3" id="KW-1185">Reference proteome</keyword>
<evidence type="ECO:0000313" key="2">
    <source>
        <dbReference type="EnsemblProtists" id="EOD12739"/>
    </source>
</evidence>
<protein>
    <recommendedName>
        <fullName evidence="4">ASPIC/UnbV domain-containing protein</fullName>
    </recommendedName>
</protein>
<dbReference type="EnsemblProtists" id="EOD41614">
    <property type="protein sequence ID" value="EOD41614"/>
    <property type="gene ID" value="EMIHUDRAFT_349148"/>
</dbReference>
<accession>A0A0D3INA4</accession>
<evidence type="ECO:0000256" key="1">
    <source>
        <dbReference type="SAM" id="MobiDB-lite"/>
    </source>
</evidence>
<name>A0A0D3INA4_EMIH1</name>
<evidence type="ECO:0008006" key="4">
    <source>
        <dbReference type="Google" id="ProtNLM"/>
    </source>
</evidence>